<dbReference type="OrthoDB" id="5605062at2"/>
<dbReference type="CDD" id="cd03133">
    <property type="entry name" value="GATase1_ES1"/>
    <property type="match status" value="1"/>
</dbReference>
<reference evidence="3" key="1">
    <citation type="submission" date="2016-06" db="EMBL/GenBank/DDBJ databases">
        <authorList>
            <person name="Chen W."/>
            <person name="Hasegawa D.K."/>
        </authorList>
    </citation>
    <scope>NUCLEOTIDE SEQUENCE [LARGE SCALE GENOMIC DNA]</scope>
    <source>
        <strain evidence="3">MEAM1</strain>
    </source>
</reference>
<dbReference type="RefSeq" id="WP_046493699.1">
    <property type="nucleotide sequence ID" value="NZ_CP016303.1"/>
</dbReference>
<organism evidence="2 3">
    <name type="scientific">Candidatus Hamiltonella defensa</name>
    <name type="common">Bemisia tabaci</name>
    <dbReference type="NCBI Taxonomy" id="672795"/>
    <lineage>
        <taxon>Bacteria</taxon>
        <taxon>Pseudomonadati</taxon>
        <taxon>Pseudomonadota</taxon>
        <taxon>Gammaproteobacteria</taxon>
        <taxon>Enterobacterales</taxon>
        <taxon>Enterobacteriaceae</taxon>
        <taxon>aphid secondary symbionts</taxon>
        <taxon>Candidatus Williamhamiltonella</taxon>
    </lineage>
</organism>
<name>A0A249DZG9_9ENTR</name>
<dbReference type="EMBL" id="CP016303">
    <property type="protein sequence ID" value="ASX26946.1"/>
    <property type="molecule type" value="Genomic_DNA"/>
</dbReference>
<dbReference type="PIRSF" id="PIRSF006320">
    <property type="entry name" value="Elb2"/>
    <property type="match status" value="1"/>
</dbReference>
<proteinExistence type="inferred from homology"/>
<reference evidence="2 3" key="2">
    <citation type="submission" date="2017-09" db="EMBL/GenBank/DDBJ databases">
        <title>The genome of whitefly Bemisia tabaci, a global crop pest, provides novel insights into virus transmission, host adaptation and insecticide resistance.</title>
        <authorList>
            <person name="Kaur N."/>
            <person name="Kliot A."/>
            <person name="Pinheiro P.V."/>
            <person name="Luan J."/>
            <person name="Zheng Y."/>
            <person name="Liu W."/>
            <person name="Sun H."/>
            <person name="Yang X."/>
            <person name="Xu Y."/>
            <person name="Luo Y."/>
            <person name="Kruse A."/>
            <person name="Fisher T.W."/>
            <person name="Nelson D.R."/>
            <person name="Elimelech M."/>
            <person name="MacCoss M."/>
            <person name="Johnson R."/>
            <person name="Cohen E."/>
            <person name="Hunter W.B."/>
            <person name="Brown J.K."/>
            <person name="Jander G."/>
            <person name="Cilia M."/>
            <person name="Douglas A.E."/>
            <person name="Ghanim M."/>
            <person name="Simmons A.M."/>
            <person name="Wintermantel W.M."/>
            <person name="Ling K.-S."/>
            <person name="Fei Z."/>
        </authorList>
    </citation>
    <scope>NUCLEOTIDE SEQUENCE [LARGE SCALE GENOMIC DNA]</scope>
    <source>
        <strain evidence="2 3">MEAM1</strain>
    </source>
</reference>
<comment type="function">
    <text evidence="1">Displays glyoxalase activity, catalyzing the conversion of glyoxal to glycolate.</text>
</comment>
<protein>
    <recommendedName>
        <fullName evidence="1">Glyoxalase</fullName>
    </recommendedName>
</protein>
<dbReference type="Gene3D" id="3.40.50.880">
    <property type="match status" value="1"/>
</dbReference>
<dbReference type="PANTHER" id="PTHR10224:SF12">
    <property type="entry name" value="GLYOXALASE ELBB"/>
    <property type="match status" value="1"/>
</dbReference>
<comment type="catalytic activity">
    <reaction evidence="1">
        <text>glyoxal + H2O = glycolate + H(+)</text>
        <dbReference type="Rhea" id="RHEA:51672"/>
        <dbReference type="ChEBI" id="CHEBI:15377"/>
        <dbReference type="ChEBI" id="CHEBI:15378"/>
        <dbReference type="ChEBI" id="CHEBI:29805"/>
        <dbReference type="ChEBI" id="CHEBI:34779"/>
    </reaction>
</comment>
<dbReference type="PANTHER" id="PTHR10224">
    <property type="entry name" value="ES1 PROTEIN HOMOLOG, MITOCHONDRIAL"/>
    <property type="match status" value="1"/>
</dbReference>
<keyword evidence="1" id="KW-0456">Lyase</keyword>
<dbReference type="Proteomes" id="UP000216438">
    <property type="component" value="Chromosome"/>
</dbReference>
<dbReference type="SUPFAM" id="SSF52317">
    <property type="entry name" value="Class I glutamine amidotransferase-like"/>
    <property type="match status" value="1"/>
</dbReference>
<sequence length="218" mass="24321">MNEKRIAVILSGCGVYDGAEINEVILTLLSLEENHMKYECFAPNMEQHHVINHLTGKEMSEKRNILVESARIVRGKIKDLMKCDSSHFSALIVPGGFGVAKNLSDFAFKEKNFTLQKPFFDICKKFKDEEKPVGFMCIAPVLLSKIYGEGINLTVGNDQKTIEIISSTGGIHKESTVDNIVVDEKNKIVTTPAYMLANTIVEAKSGIEKLIKKIKEMI</sequence>
<dbReference type="GO" id="GO:0016829">
    <property type="term" value="F:lyase activity"/>
    <property type="evidence" value="ECO:0007669"/>
    <property type="project" value="UniProtKB-UniRule"/>
</dbReference>
<dbReference type="AlphaFoldDB" id="A0A249DZG9"/>
<gene>
    <name evidence="2" type="ORF">BA171_08130</name>
</gene>
<evidence type="ECO:0000256" key="1">
    <source>
        <dbReference type="PIRNR" id="PIRNR006320"/>
    </source>
</evidence>
<dbReference type="InterPro" id="IPR026041">
    <property type="entry name" value="ElbB"/>
</dbReference>
<evidence type="ECO:0000313" key="3">
    <source>
        <dbReference type="Proteomes" id="UP000216438"/>
    </source>
</evidence>
<dbReference type="InterPro" id="IPR029062">
    <property type="entry name" value="Class_I_gatase-like"/>
</dbReference>
<evidence type="ECO:0000313" key="2">
    <source>
        <dbReference type="EMBL" id="ASX26946.1"/>
    </source>
</evidence>
<accession>A0A249DZG9</accession>
<dbReference type="NCBIfam" id="NF008747">
    <property type="entry name" value="PRK11780.1"/>
    <property type="match status" value="1"/>
</dbReference>
<comment type="similarity">
    <text evidence="1">Belongs to the peptidase C56 family.</text>
</comment>